<evidence type="ECO:0008006" key="6">
    <source>
        <dbReference type="Google" id="ProtNLM"/>
    </source>
</evidence>
<evidence type="ECO:0000259" key="3">
    <source>
        <dbReference type="PROSITE" id="PS51704"/>
    </source>
</evidence>
<feature type="domain" description="GP-PDE" evidence="3">
    <location>
        <begin position="169"/>
        <end position="279"/>
    </location>
</feature>
<dbReference type="GO" id="GO:0070291">
    <property type="term" value="P:N-acylethanolamine metabolic process"/>
    <property type="evidence" value="ECO:0007669"/>
    <property type="project" value="TreeGrafter"/>
</dbReference>
<accession>A0A3R8QUY7</accession>
<dbReference type="PROSITE" id="PS51704">
    <property type="entry name" value="GP_PDE"/>
    <property type="match status" value="1"/>
</dbReference>
<feature type="compositionally biased region" description="Basic residues" evidence="1">
    <location>
        <begin position="79"/>
        <end position="92"/>
    </location>
</feature>
<organism evidence="4 5">
    <name type="scientific">Brachybacterium paraconglomeratum</name>
    <dbReference type="NCBI Taxonomy" id="173362"/>
    <lineage>
        <taxon>Bacteria</taxon>
        <taxon>Bacillati</taxon>
        <taxon>Actinomycetota</taxon>
        <taxon>Actinomycetes</taxon>
        <taxon>Micrococcales</taxon>
        <taxon>Dermabacteraceae</taxon>
        <taxon>Brachybacterium</taxon>
    </lineage>
</organism>
<feature type="region of interest" description="Disordered" evidence="1">
    <location>
        <begin position="77"/>
        <end position="114"/>
    </location>
</feature>
<evidence type="ECO:0000313" key="5">
    <source>
        <dbReference type="Proteomes" id="UP000274327"/>
    </source>
</evidence>
<dbReference type="GO" id="GO:0008889">
    <property type="term" value="F:glycerophosphodiester phosphodiesterase activity"/>
    <property type="evidence" value="ECO:0007669"/>
    <property type="project" value="TreeGrafter"/>
</dbReference>
<dbReference type="InterPro" id="IPR005084">
    <property type="entry name" value="CBM6"/>
</dbReference>
<dbReference type="PANTHER" id="PTHR46320:SF1">
    <property type="entry name" value="GLYCEROPHOSPHODIESTER PHOSPHODIESTERASE 1"/>
    <property type="match status" value="1"/>
</dbReference>
<feature type="region of interest" description="Disordered" evidence="1">
    <location>
        <begin position="134"/>
        <end position="165"/>
    </location>
</feature>
<dbReference type="PROSITE" id="PS51175">
    <property type="entry name" value="CBM6"/>
    <property type="match status" value="1"/>
</dbReference>
<dbReference type="Pfam" id="PF16387">
    <property type="entry name" value="DUF4996"/>
    <property type="match status" value="1"/>
</dbReference>
<reference evidence="4 5" key="1">
    <citation type="submission" date="2018-07" db="EMBL/GenBank/DDBJ databases">
        <title>Brachybacteriurn paraconglorneratum KCTC 9916.</title>
        <authorList>
            <person name="Li Y."/>
        </authorList>
    </citation>
    <scope>NUCLEOTIDE SEQUENCE [LARGE SCALE GENOMIC DNA]</scope>
    <source>
        <strain evidence="4 5">KCTC 9916</strain>
    </source>
</reference>
<dbReference type="Gene3D" id="3.20.20.190">
    <property type="entry name" value="Phosphatidylinositol (PI) phosphodiesterase"/>
    <property type="match status" value="1"/>
</dbReference>
<dbReference type="InterPro" id="IPR017946">
    <property type="entry name" value="PLC-like_Pdiesterase_TIM-brl"/>
</dbReference>
<evidence type="ECO:0000256" key="1">
    <source>
        <dbReference type="SAM" id="MobiDB-lite"/>
    </source>
</evidence>
<dbReference type="GO" id="GO:0030246">
    <property type="term" value="F:carbohydrate binding"/>
    <property type="evidence" value="ECO:0007669"/>
    <property type="project" value="InterPro"/>
</dbReference>
<dbReference type="EMBL" id="QOCI01000007">
    <property type="protein sequence ID" value="RRR18534.1"/>
    <property type="molecule type" value="Genomic_DNA"/>
</dbReference>
<dbReference type="SUPFAM" id="SSF51695">
    <property type="entry name" value="PLC-like phosphodiesterases"/>
    <property type="match status" value="1"/>
</dbReference>
<name>A0A3R8QUY7_9MICO</name>
<dbReference type="InterPro" id="IPR030395">
    <property type="entry name" value="GP_PDE_dom"/>
</dbReference>
<feature type="domain" description="CBM6" evidence="2">
    <location>
        <begin position="427"/>
        <end position="568"/>
    </location>
</feature>
<keyword evidence="5" id="KW-1185">Reference proteome</keyword>
<protein>
    <recommendedName>
        <fullName evidence="6">Glycerophosphodiester phosphodiesterase</fullName>
    </recommendedName>
</protein>
<dbReference type="InterPro" id="IPR032160">
    <property type="entry name" value="DUF4996"/>
</dbReference>
<comment type="caution">
    <text evidence="4">The sequence shown here is derived from an EMBL/GenBank/DDBJ whole genome shotgun (WGS) entry which is preliminary data.</text>
</comment>
<dbReference type="PANTHER" id="PTHR46320">
    <property type="entry name" value="GLYCEROPHOSPHODIESTER PHOSPHODIESTERASE 1"/>
    <property type="match status" value="1"/>
</dbReference>
<dbReference type="GO" id="GO:0005886">
    <property type="term" value="C:plasma membrane"/>
    <property type="evidence" value="ECO:0007669"/>
    <property type="project" value="TreeGrafter"/>
</dbReference>
<dbReference type="Pfam" id="PF03009">
    <property type="entry name" value="GDPD"/>
    <property type="match status" value="1"/>
</dbReference>
<proteinExistence type="predicted"/>
<dbReference type="SUPFAM" id="SSF49785">
    <property type="entry name" value="Galactose-binding domain-like"/>
    <property type="match status" value="1"/>
</dbReference>
<sequence>MVGFLHWVEGRAVVVTRGCERAFIGWRGKYEHACIAAVGPLDEHPVTGSRATRDSLRGLEGRVREALTRAMRRTTMNARTHRGRPRRSHHRGVLTTATTPHPSEPCPPGEPMLSSTRLSTSLLLALSLLGGAATASAEPPAPPMSSTGSTEEAAPRNSLRLPHGDEPEVMIVAHRGQWRSHPENSVPGIVRAIQDAADIVEIDLARTKDGHLVLMHDATVDRTTDGSGRVEDMTLAELRALHLREGQGNGPAPLTDLTVPTFAEALQAVSGRNALLNIDKGWEHRDQLAAEVEAAGMESHILMKGAPTADHANAFMAEHPDIQLMHALSGDQAAEYAKFTARVPAVVAAPEGMRDEVGAETDLWGNSLAYAIGGPYTDEASLRDPGLGWQHLADDGIDVIQTDNVRMMAAWRDGVDVTRVGMTSQSLRVQAEDFLDAPGLYRESTPENLCGDRAIRDVASPVDACDLDGAHVVQYIHDGEYFTLEVEVERPGTYFLTMRHSSDTEPGGTVTATAGDGPARTTSLRNTTHNRAFTVSDLGRYRLDRGTHRIRLEFEHPDYMSVDWIQLDRGPLRDGGLLR</sequence>
<dbReference type="GO" id="GO:0006580">
    <property type="term" value="P:ethanolamine metabolic process"/>
    <property type="evidence" value="ECO:0007669"/>
    <property type="project" value="TreeGrafter"/>
</dbReference>
<dbReference type="CDD" id="cd08566">
    <property type="entry name" value="GDPD_AtGDE_like"/>
    <property type="match status" value="1"/>
</dbReference>
<dbReference type="AlphaFoldDB" id="A0A3R8QUY7"/>
<evidence type="ECO:0000259" key="2">
    <source>
        <dbReference type="PROSITE" id="PS51175"/>
    </source>
</evidence>
<dbReference type="Proteomes" id="UP000274327">
    <property type="component" value="Unassembled WGS sequence"/>
</dbReference>
<evidence type="ECO:0000313" key="4">
    <source>
        <dbReference type="EMBL" id="RRR18534.1"/>
    </source>
</evidence>
<dbReference type="GO" id="GO:0006644">
    <property type="term" value="P:phospholipid metabolic process"/>
    <property type="evidence" value="ECO:0007669"/>
    <property type="project" value="TreeGrafter"/>
</dbReference>
<dbReference type="Gene3D" id="2.60.120.260">
    <property type="entry name" value="Galactose-binding domain-like"/>
    <property type="match status" value="1"/>
</dbReference>
<dbReference type="InterPro" id="IPR008979">
    <property type="entry name" value="Galactose-bd-like_sf"/>
</dbReference>
<feature type="region of interest" description="Disordered" evidence="1">
    <location>
        <begin position="501"/>
        <end position="524"/>
    </location>
</feature>
<gene>
    <name evidence="4" type="ORF">DS079_10055</name>
</gene>